<evidence type="ECO:0000313" key="4">
    <source>
        <dbReference type="Proteomes" id="UP000008827"/>
    </source>
</evidence>
<dbReference type="Pfam" id="PF00311">
    <property type="entry name" value="PEPcase"/>
    <property type="match status" value="3"/>
</dbReference>
<feature type="region of interest" description="Disordered" evidence="1">
    <location>
        <begin position="300"/>
        <end position="387"/>
    </location>
</feature>
<dbReference type="GO" id="GO:0006099">
    <property type="term" value="P:tricarboxylic acid cycle"/>
    <property type="evidence" value="ECO:0007669"/>
    <property type="project" value="InterPro"/>
</dbReference>
<protein>
    <recommendedName>
        <fullName evidence="5">Phosphoenolpyruvate carboxylase</fullName>
    </recommendedName>
</protein>
<dbReference type="InterPro" id="IPR015813">
    <property type="entry name" value="Pyrv/PenolPyrv_kinase-like_dom"/>
</dbReference>
<dbReference type="AlphaFoldDB" id="A0A0R0L2M6"/>
<evidence type="ECO:0000313" key="3">
    <source>
        <dbReference type="EnsemblPlants" id="KRH70915"/>
    </source>
</evidence>
<dbReference type="Gene3D" id="1.20.1440.90">
    <property type="entry name" value="Phosphoenolpyruvate/pyruvate domain"/>
    <property type="match status" value="2"/>
</dbReference>
<keyword evidence="4" id="KW-1185">Reference proteome</keyword>
<dbReference type="EMBL" id="CM000835">
    <property type="protein sequence ID" value="KRH70915.1"/>
    <property type="molecule type" value="Genomic_DNA"/>
</dbReference>
<evidence type="ECO:0000313" key="2">
    <source>
        <dbReference type="EMBL" id="KRH70915.1"/>
    </source>
</evidence>
<reference evidence="2" key="3">
    <citation type="submission" date="2018-07" db="EMBL/GenBank/DDBJ databases">
        <title>WGS assembly of Glycine max.</title>
        <authorList>
            <person name="Schmutz J."/>
            <person name="Cannon S."/>
            <person name="Schlueter J."/>
            <person name="Ma J."/>
            <person name="Mitros T."/>
            <person name="Nelson W."/>
            <person name="Hyten D."/>
            <person name="Song Q."/>
            <person name="Thelen J."/>
            <person name="Cheng J."/>
            <person name="Xu D."/>
            <person name="Hellsten U."/>
            <person name="May G."/>
            <person name="Yu Y."/>
            <person name="Sakurai T."/>
            <person name="Umezawa T."/>
            <person name="Bhattacharyya M."/>
            <person name="Sandhu D."/>
            <person name="Valliyodan B."/>
            <person name="Lindquist E."/>
            <person name="Peto M."/>
            <person name="Grant D."/>
            <person name="Shu S."/>
            <person name="Goodstein D."/>
            <person name="Barry K."/>
            <person name="Futrell-Griggs M."/>
            <person name="Abernathy B."/>
            <person name="Du J."/>
            <person name="Tian Z."/>
            <person name="Zhu L."/>
            <person name="Gill N."/>
            <person name="Joshi T."/>
            <person name="Libault M."/>
            <person name="Sethuraman A."/>
            <person name="Zhang X."/>
            <person name="Shinozaki K."/>
            <person name="Nguyen H."/>
            <person name="Wing R."/>
            <person name="Cregan P."/>
            <person name="Specht J."/>
            <person name="Grimwood J."/>
            <person name="Rokhsar D."/>
            <person name="Stacey G."/>
            <person name="Shoemaker R."/>
            <person name="Jackson S."/>
        </authorList>
    </citation>
    <scope>NUCLEOTIDE SEQUENCE</scope>
    <source>
        <tissue evidence="2">Callus</tissue>
    </source>
</reference>
<feature type="compositionally biased region" description="Polar residues" evidence="1">
    <location>
        <begin position="312"/>
        <end position="328"/>
    </location>
</feature>
<proteinExistence type="predicted"/>
<dbReference type="GO" id="GO:0008964">
    <property type="term" value="F:phosphoenolpyruvate carboxylase activity"/>
    <property type="evidence" value="ECO:0000318"/>
    <property type="project" value="GO_Central"/>
</dbReference>
<feature type="region of interest" description="Disordered" evidence="1">
    <location>
        <begin position="658"/>
        <end position="680"/>
    </location>
</feature>
<accession>A0A0R0L2M6</accession>
<feature type="compositionally biased region" description="Basic and acidic residues" evidence="1">
    <location>
        <begin position="671"/>
        <end position="680"/>
    </location>
</feature>
<feature type="compositionally biased region" description="Basic and acidic residues" evidence="1">
    <location>
        <begin position="300"/>
        <end position="310"/>
    </location>
</feature>
<dbReference type="Proteomes" id="UP000008827">
    <property type="component" value="Chromosome 2"/>
</dbReference>
<dbReference type="SMR" id="A0A0R0L2M6"/>
<dbReference type="EnsemblPlants" id="KRH70915">
    <property type="protein sequence ID" value="KRH70915"/>
    <property type="gene ID" value="GLYMA_02G117700"/>
</dbReference>
<feature type="compositionally biased region" description="Polar residues" evidence="1">
    <location>
        <begin position="658"/>
        <end position="670"/>
    </location>
</feature>
<feature type="compositionally biased region" description="Low complexity" evidence="1">
    <location>
        <begin position="370"/>
        <end position="387"/>
    </location>
</feature>
<dbReference type="InterPro" id="IPR021135">
    <property type="entry name" value="PEP_COase"/>
</dbReference>
<dbReference type="SUPFAM" id="SSF51621">
    <property type="entry name" value="Phosphoenolpyruvate/pyruvate domain"/>
    <property type="match status" value="1"/>
</dbReference>
<reference evidence="2 3" key="1">
    <citation type="journal article" date="2010" name="Nature">
        <title>Genome sequence of the palaeopolyploid soybean.</title>
        <authorList>
            <person name="Schmutz J."/>
            <person name="Cannon S.B."/>
            <person name="Schlueter J."/>
            <person name="Ma J."/>
            <person name="Mitros T."/>
            <person name="Nelson W."/>
            <person name="Hyten D.L."/>
            <person name="Song Q."/>
            <person name="Thelen J.J."/>
            <person name="Cheng J."/>
            <person name="Xu D."/>
            <person name="Hellsten U."/>
            <person name="May G.D."/>
            <person name="Yu Y."/>
            <person name="Sakurai T."/>
            <person name="Umezawa T."/>
            <person name="Bhattacharyya M.K."/>
            <person name="Sandhu D."/>
            <person name="Valliyodan B."/>
            <person name="Lindquist E."/>
            <person name="Peto M."/>
            <person name="Grant D."/>
            <person name="Shu S."/>
            <person name="Goodstein D."/>
            <person name="Barry K."/>
            <person name="Futrell-Griggs M."/>
            <person name="Abernathy B."/>
            <person name="Du J."/>
            <person name="Tian Z."/>
            <person name="Zhu L."/>
            <person name="Gill N."/>
            <person name="Joshi T."/>
            <person name="Libault M."/>
            <person name="Sethuraman A."/>
            <person name="Zhang X.-C."/>
            <person name="Shinozaki K."/>
            <person name="Nguyen H.T."/>
            <person name="Wing R.A."/>
            <person name="Cregan P."/>
            <person name="Specht J."/>
            <person name="Grimwood J."/>
            <person name="Rokhsar D."/>
            <person name="Stacey G."/>
            <person name="Shoemaker R.C."/>
            <person name="Jackson S.A."/>
        </authorList>
    </citation>
    <scope>NUCLEOTIDE SEQUENCE</scope>
    <source>
        <strain evidence="3">cv. Williams 82</strain>
        <tissue evidence="2">Callus</tissue>
    </source>
</reference>
<dbReference type="PaxDb" id="3847-GLYMA02G14595.1"/>
<dbReference type="STRING" id="3847.A0A0R0L2M6"/>
<evidence type="ECO:0000256" key="1">
    <source>
        <dbReference type="SAM" id="MobiDB-lite"/>
    </source>
</evidence>
<dbReference type="PANTHER" id="PTHR30523:SF6">
    <property type="entry name" value="PHOSPHOENOLPYRUVATE CARBOXYLASE"/>
    <property type="match status" value="1"/>
</dbReference>
<dbReference type="PANTHER" id="PTHR30523">
    <property type="entry name" value="PHOSPHOENOLPYRUVATE CARBOXYLASE"/>
    <property type="match status" value="1"/>
</dbReference>
<name>A0A0R0L2M6_SOYBN</name>
<feature type="compositionally biased region" description="Basic and acidic residues" evidence="1">
    <location>
        <begin position="352"/>
        <end position="369"/>
    </location>
</feature>
<evidence type="ECO:0008006" key="5">
    <source>
        <dbReference type="Google" id="ProtNLM"/>
    </source>
</evidence>
<gene>
    <name evidence="2" type="ORF">GLYMA_02G117700</name>
</gene>
<dbReference type="GO" id="GO:0005829">
    <property type="term" value="C:cytosol"/>
    <property type="evidence" value="ECO:0000318"/>
    <property type="project" value="GO_Central"/>
</dbReference>
<reference evidence="3" key="2">
    <citation type="submission" date="2018-02" db="UniProtKB">
        <authorList>
            <consortium name="EnsemblPlants"/>
        </authorList>
    </citation>
    <scope>IDENTIFICATION</scope>
    <source>
        <strain evidence="3">Williams 82</strain>
    </source>
</reference>
<dbReference type="InParanoid" id="A0A0R0L2M6"/>
<dbReference type="Gramene" id="KRH70915">
    <property type="protein sequence ID" value="KRH70915"/>
    <property type="gene ID" value="GLYMA_02G117700"/>
</dbReference>
<sequence length="680" mass="76369">MTDITDDIAEEISFQGFEDDCKLLGNLLNDILQREAGSTFVDKLEKIRVLSQSACNMRQAGMEDLAEMLEKQLASELSKMTLEEALPLARAFSHHLTLMGIAETHHRVRKGGNMVLAKGGNMVLAAKSCDDIFNNLLQDGVSPVELYKTVFKQEVEIVLTAHPTQINHRTLQYKHLKIAVGEKTSIWQTDELRRSKPTPVDEARAAVPHYLRRVSSALKKHTGKPLPLTCTPIKFGSWMGGDRDGNPNVTAKVTKDVSLLSRWMAIDLYIREVDGLRFELSMNQCSDKLSELAHEILKEGNDEEDHHEHWNGSMSRSQSKHPNQQASPLPTKLPAGAHIPSCAWPEEGGSEYPRHMPGADHKQPNHKGGETSSSTESNGGSQNVRLSIPILPNSSSSLVSMTYSPSFNSSQLVAQRKLFAESQIGRTSFQRLLEPNSDSYRHGPSKHDPMDYYETKYQLLEPLLLCYESLQLCGSGVLADGQLADLIRRVATFGMVLMKLDLRQESSRHAETIDAITRYLDMGTYSEWDEEKKLDFLTRELKGKRPLVPPSIEVRLEEPYGGRPVNIFGRDNDYAEEENWTKVVSRRSMKVMQKSSLAGRQSQNLEIGDNNKHYRLNWRTMTTLMKSCYGGTSKSGVTYVMYTSLKVTYVKYTSLKGSTSMAGDTGSCGSRESRMQKDWR</sequence>
<organism evidence="2">
    <name type="scientific">Glycine max</name>
    <name type="common">Soybean</name>
    <name type="synonym">Glycine hispida</name>
    <dbReference type="NCBI Taxonomy" id="3847"/>
    <lineage>
        <taxon>Eukaryota</taxon>
        <taxon>Viridiplantae</taxon>
        <taxon>Streptophyta</taxon>
        <taxon>Embryophyta</taxon>
        <taxon>Tracheophyta</taxon>
        <taxon>Spermatophyta</taxon>
        <taxon>Magnoliopsida</taxon>
        <taxon>eudicotyledons</taxon>
        <taxon>Gunneridae</taxon>
        <taxon>Pentapetalae</taxon>
        <taxon>rosids</taxon>
        <taxon>fabids</taxon>
        <taxon>Fabales</taxon>
        <taxon>Fabaceae</taxon>
        <taxon>Papilionoideae</taxon>
        <taxon>50 kb inversion clade</taxon>
        <taxon>NPAAA clade</taxon>
        <taxon>indigoferoid/millettioid clade</taxon>
        <taxon>Phaseoleae</taxon>
        <taxon>Glycine</taxon>
        <taxon>Glycine subgen. Soja</taxon>
    </lineage>
</organism>
<dbReference type="GO" id="GO:0015977">
    <property type="term" value="P:carbon fixation"/>
    <property type="evidence" value="ECO:0007669"/>
    <property type="project" value="InterPro"/>
</dbReference>